<sequence>MIRVVLFQDGAPIGHPYCDSNGVMTLPVAPRPEEDIMLDGFPIKVLNVTWMLGAQDYDLRIDVSHRER</sequence>
<name>A0A1Q8SP42_9GAMM</name>
<proteinExistence type="predicted"/>
<gene>
    <name evidence="1" type="ORF">BTW07_15705</name>
</gene>
<reference evidence="1 2" key="1">
    <citation type="submission" date="2016-12" db="EMBL/GenBank/DDBJ databases">
        <title>Draft genome sequences of strains Salinicola socius SMB35, Salinicola sp. MH3R3-1 and Chromohalobacter sp. SMB17 from the Verkhnekamsk potash mining region of Russia.</title>
        <authorList>
            <person name="Mavrodi D.V."/>
            <person name="Olsson B.E."/>
            <person name="Korsakova E.S."/>
            <person name="Pyankova A."/>
            <person name="Mavrodi O.V."/>
            <person name="Plotnikova E.G."/>
        </authorList>
    </citation>
    <scope>NUCLEOTIDE SEQUENCE [LARGE SCALE GENOMIC DNA]</scope>
    <source>
        <strain evidence="1 2">SMB35</strain>
    </source>
</reference>
<protein>
    <submittedName>
        <fullName evidence="1">Uncharacterized protein</fullName>
    </submittedName>
</protein>
<evidence type="ECO:0000313" key="2">
    <source>
        <dbReference type="Proteomes" id="UP000186878"/>
    </source>
</evidence>
<dbReference type="OrthoDB" id="9948109at2"/>
<dbReference type="EMBL" id="MSDO01000024">
    <property type="protein sequence ID" value="OLO03178.1"/>
    <property type="molecule type" value="Genomic_DNA"/>
</dbReference>
<keyword evidence="2" id="KW-1185">Reference proteome</keyword>
<accession>A0A1Q8SP42</accession>
<evidence type="ECO:0000313" key="1">
    <source>
        <dbReference type="EMBL" id="OLO03178.1"/>
    </source>
</evidence>
<dbReference type="RefSeq" id="WP_075571126.1">
    <property type="nucleotide sequence ID" value="NZ_MSDO01000024.1"/>
</dbReference>
<dbReference type="Proteomes" id="UP000186878">
    <property type="component" value="Unassembled WGS sequence"/>
</dbReference>
<dbReference type="AlphaFoldDB" id="A0A1Q8SP42"/>
<comment type="caution">
    <text evidence="1">The sequence shown here is derived from an EMBL/GenBank/DDBJ whole genome shotgun (WGS) entry which is preliminary data.</text>
</comment>
<organism evidence="1 2">
    <name type="scientific">Salinicola socius</name>
    <dbReference type="NCBI Taxonomy" id="404433"/>
    <lineage>
        <taxon>Bacteria</taxon>
        <taxon>Pseudomonadati</taxon>
        <taxon>Pseudomonadota</taxon>
        <taxon>Gammaproteobacteria</taxon>
        <taxon>Oceanospirillales</taxon>
        <taxon>Halomonadaceae</taxon>
        <taxon>Salinicola</taxon>
    </lineage>
</organism>